<keyword evidence="16" id="KW-1185">Reference proteome</keyword>
<keyword evidence="6 13" id="KW-0732">Signal</keyword>
<dbReference type="GO" id="GO:0051707">
    <property type="term" value="P:response to other organism"/>
    <property type="evidence" value="ECO:0007669"/>
    <property type="project" value="UniProtKB-ARBA"/>
</dbReference>
<evidence type="ECO:0000256" key="3">
    <source>
        <dbReference type="ARBA" id="ARBA00022475"/>
    </source>
</evidence>
<dbReference type="InterPro" id="IPR032675">
    <property type="entry name" value="LRR_dom_sf"/>
</dbReference>
<evidence type="ECO:0000256" key="8">
    <source>
        <dbReference type="ARBA" id="ARBA00022989"/>
    </source>
</evidence>
<evidence type="ECO:0000313" key="15">
    <source>
        <dbReference type="EMBL" id="KAI5399707.1"/>
    </source>
</evidence>
<evidence type="ECO:0000256" key="10">
    <source>
        <dbReference type="ARBA" id="ARBA00023170"/>
    </source>
</evidence>
<evidence type="ECO:0000259" key="14">
    <source>
        <dbReference type="Pfam" id="PF23598"/>
    </source>
</evidence>
<dbReference type="FunFam" id="3.80.10.10:FF:000299">
    <property type="entry name" value="Piriformospora indica-insensitive protein 2"/>
    <property type="match status" value="1"/>
</dbReference>
<dbReference type="Proteomes" id="UP001058974">
    <property type="component" value="Chromosome 6"/>
</dbReference>
<dbReference type="AlphaFoldDB" id="A0A9D4WDT0"/>
<keyword evidence="7" id="KW-0677">Repeat</keyword>
<evidence type="ECO:0000256" key="12">
    <source>
        <dbReference type="SAM" id="Phobius"/>
    </source>
</evidence>
<evidence type="ECO:0000256" key="7">
    <source>
        <dbReference type="ARBA" id="ARBA00022737"/>
    </source>
</evidence>
<feature type="transmembrane region" description="Helical" evidence="12">
    <location>
        <begin position="464"/>
        <end position="481"/>
    </location>
</feature>
<accession>A0A9D4WDT0</accession>
<feature type="chain" id="PRO_5039725575" description="Disease resistance R13L4/SHOC-2-like LRR domain-containing protein" evidence="13">
    <location>
        <begin position="24"/>
        <end position="482"/>
    </location>
</feature>
<evidence type="ECO:0000256" key="6">
    <source>
        <dbReference type="ARBA" id="ARBA00022729"/>
    </source>
</evidence>
<name>A0A9D4WDT0_PEA</name>
<evidence type="ECO:0000256" key="5">
    <source>
        <dbReference type="ARBA" id="ARBA00022692"/>
    </source>
</evidence>
<dbReference type="Gene3D" id="3.80.10.10">
    <property type="entry name" value="Ribonuclease Inhibitor"/>
    <property type="match status" value="3"/>
</dbReference>
<proteinExistence type="predicted"/>
<keyword evidence="5 12" id="KW-0812">Transmembrane</keyword>
<reference evidence="15 16" key="1">
    <citation type="journal article" date="2022" name="Nat. Genet.">
        <title>Improved pea reference genome and pan-genome highlight genomic features and evolutionary characteristics.</title>
        <authorList>
            <person name="Yang T."/>
            <person name="Liu R."/>
            <person name="Luo Y."/>
            <person name="Hu S."/>
            <person name="Wang D."/>
            <person name="Wang C."/>
            <person name="Pandey M.K."/>
            <person name="Ge S."/>
            <person name="Xu Q."/>
            <person name="Li N."/>
            <person name="Li G."/>
            <person name="Huang Y."/>
            <person name="Saxena R.K."/>
            <person name="Ji Y."/>
            <person name="Li M."/>
            <person name="Yan X."/>
            <person name="He Y."/>
            <person name="Liu Y."/>
            <person name="Wang X."/>
            <person name="Xiang C."/>
            <person name="Varshney R.K."/>
            <person name="Ding H."/>
            <person name="Gao S."/>
            <person name="Zong X."/>
        </authorList>
    </citation>
    <scope>NUCLEOTIDE SEQUENCE [LARGE SCALE GENOMIC DNA]</scope>
    <source>
        <strain evidence="15 16">cv. Zhongwan 6</strain>
    </source>
</reference>
<evidence type="ECO:0000256" key="9">
    <source>
        <dbReference type="ARBA" id="ARBA00023136"/>
    </source>
</evidence>
<keyword evidence="9 12" id="KW-0472">Membrane</keyword>
<dbReference type="InterPro" id="IPR055414">
    <property type="entry name" value="LRR_R13L4/SHOC2-like"/>
</dbReference>
<dbReference type="PANTHER" id="PTHR27000:SF768">
    <property type="entry name" value="PIRIFORMOSPORA INDICA-INSENSITIVE PROTEIN 2-LIKE ISOFORM X1"/>
    <property type="match status" value="1"/>
</dbReference>
<dbReference type="GO" id="GO:0005886">
    <property type="term" value="C:plasma membrane"/>
    <property type="evidence" value="ECO:0007669"/>
    <property type="project" value="UniProtKB-SubCell"/>
</dbReference>
<evidence type="ECO:0000256" key="11">
    <source>
        <dbReference type="ARBA" id="ARBA00023180"/>
    </source>
</evidence>
<keyword evidence="3" id="KW-1003">Cell membrane</keyword>
<gene>
    <name evidence="15" type="ORF">KIW84_064878</name>
</gene>
<organism evidence="15 16">
    <name type="scientific">Pisum sativum</name>
    <name type="common">Garden pea</name>
    <name type="synonym">Lathyrus oleraceus</name>
    <dbReference type="NCBI Taxonomy" id="3888"/>
    <lineage>
        <taxon>Eukaryota</taxon>
        <taxon>Viridiplantae</taxon>
        <taxon>Streptophyta</taxon>
        <taxon>Embryophyta</taxon>
        <taxon>Tracheophyta</taxon>
        <taxon>Spermatophyta</taxon>
        <taxon>Magnoliopsida</taxon>
        <taxon>eudicotyledons</taxon>
        <taxon>Gunneridae</taxon>
        <taxon>Pentapetalae</taxon>
        <taxon>rosids</taxon>
        <taxon>fabids</taxon>
        <taxon>Fabales</taxon>
        <taxon>Fabaceae</taxon>
        <taxon>Papilionoideae</taxon>
        <taxon>50 kb inversion clade</taxon>
        <taxon>NPAAA clade</taxon>
        <taxon>Hologalegina</taxon>
        <taxon>IRL clade</taxon>
        <taxon>Fabeae</taxon>
        <taxon>Lathyrus</taxon>
    </lineage>
</organism>
<keyword evidence="10" id="KW-0675">Receptor</keyword>
<dbReference type="Gramene" id="Psat0s650g0040.1">
    <property type="protein sequence ID" value="Psat0s650g0040.1.cds"/>
    <property type="gene ID" value="Psat0s650g0040"/>
</dbReference>
<feature type="signal peptide" evidence="13">
    <location>
        <begin position="1"/>
        <end position="23"/>
    </location>
</feature>
<evidence type="ECO:0000256" key="4">
    <source>
        <dbReference type="ARBA" id="ARBA00022614"/>
    </source>
</evidence>
<protein>
    <recommendedName>
        <fullName evidence="14">Disease resistance R13L4/SHOC-2-like LRR domain-containing protein</fullName>
    </recommendedName>
</protein>
<dbReference type="SUPFAM" id="SSF52058">
    <property type="entry name" value="L domain-like"/>
    <property type="match status" value="1"/>
</dbReference>
<comment type="subcellular location">
    <subcellularLocation>
        <location evidence="1">Cell membrane</location>
    </subcellularLocation>
    <subcellularLocation>
        <location evidence="2">Membrane</location>
        <topology evidence="2">Single-pass type I membrane protein</topology>
    </subcellularLocation>
</comment>
<evidence type="ECO:0000256" key="1">
    <source>
        <dbReference type="ARBA" id="ARBA00004236"/>
    </source>
</evidence>
<evidence type="ECO:0000313" key="16">
    <source>
        <dbReference type="Proteomes" id="UP001058974"/>
    </source>
</evidence>
<dbReference type="FunFam" id="3.80.10.10:FF:000269">
    <property type="entry name" value="Piriformospora indica-insensitive protein 2"/>
    <property type="match status" value="1"/>
</dbReference>
<dbReference type="Pfam" id="PF23598">
    <property type="entry name" value="LRR_14"/>
    <property type="match status" value="1"/>
</dbReference>
<comment type="caution">
    <text evidence="15">The sequence shown here is derived from an EMBL/GenBank/DDBJ whole genome shotgun (WGS) entry which is preliminary data.</text>
</comment>
<evidence type="ECO:0000256" key="2">
    <source>
        <dbReference type="ARBA" id="ARBA00004479"/>
    </source>
</evidence>
<feature type="domain" description="Disease resistance R13L4/SHOC-2-like LRR" evidence="14">
    <location>
        <begin position="182"/>
        <end position="407"/>
    </location>
</feature>
<dbReference type="PANTHER" id="PTHR27000">
    <property type="entry name" value="LEUCINE-RICH REPEAT RECEPTOR-LIKE PROTEIN KINASE FAMILY PROTEIN-RELATED"/>
    <property type="match status" value="1"/>
</dbReference>
<keyword evidence="8 12" id="KW-1133">Transmembrane helix</keyword>
<dbReference type="Gramene" id="Psat06G0487800-T1">
    <property type="protein sequence ID" value="KAI5399707.1"/>
    <property type="gene ID" value="KIW84_064878"/>
</dbReference>
<dbReference type="Gramene" id="PSAT_LOCUS27783_t1">
    <property type="protein sequence ID" value="CAL5209160.1"/>
    <property type="gene ID" value="PSAT_LOCUS27783"/>
</dbReference>
<evidence type="ECO:0000256" key="13">
    <source>
        <dbReference type="SAM" id="SignalP"/>
    </source>
</evidence>
<keyword evidence="11" id="KW-0325">Glycoprotein</keyword>
<dbReference type="EMBL" id="JAMSHJ010000006">
    <property type="protein sequence ID" value="KAI5399707.1"/>
    <property type="molecule type" value="Genomic_DNA"/>
</dbReference>
<keyword evidence="4" id="KW-0433">Leucine-rich repeat</keyword>
<sequence>MNCIISVIFVTFTILSMTQVFYAQEESSDVTPMEKQELQALYSTIQGFVGDSWNGSSLYPDPCGWSPIQGVSCDIFNGFWYVTVLNIGPIHDNSLVCSDEKLEFRPEFFNLKYLKVVSFFNCFQSPNSLPVSIPTGNWEKLSESLESIEFRSNPGLIGNIPPSFGVLKNLQSMVLLENGLSGRIPIEIGNLVKLKRLVLSGNNFSGDIPDNFGGLTDLLILDFSRNSLSGTLPLTFGKMSSVLKIDISHNFLEGKLLDEFSSLKNLTLMDLRNNRFCCGLVNSLEEMNSLEELVLSNNPLGGDMRNLKWENLKNLVILELSNMELRGEIPESLSELKRLRFLGLNDNNLTGKVSPKLESLPSLNALYLSGNNLKGEIQFSKGFFGKLGRRFGAWSNPKLCVPLGVMSSNNVPFGVKPCHQQDEEVHLVKSNAKKERKVSGDMNMNNTSNFIGSMGFSSSANCGNLWWIFMVLGLVFNSYIVF</sequence>
<dbReference type="OrthoDB" id="676979at2759"/>